<keyword evidence="4" id="KW-1003">Cell membrane</keyword>
<proteinExistence type="inferred from homology"/>
<keyword evidence="3" id="KW-0813">Transport</keyword>
<evidence type="ECO:0000256" key="3">
    <source>
        <dbReference type="ARBA" id="ARBA00022448"/>
    </source>
</evidence>
<organism evidence="14 15">
    <name type="scientific">Ancrocorticia populi</name>
    <dbReference type="NCBI Taxonomy" id="2175228"/>
    <lineage>
        <taxon>Bacteria</taxon>
        <taxon>Bacillati</taxon>
        <taxon>Actinomycetota</taxon>
        <taxon>Actinomycetes</taxon>
        <taxon>Actinomycetales</taxon>
        <taxon>Actinomycetaceae</taxon>
        <taxon>Ancrocorticia</taxon>
    </lineage>
</organism>
<feature type="transmembrane region" description="Helical" evidence="12">
    <location>
        <begin position="131"/>
        <end position="149"/>
    </location>
</feature>
<dbReference type="GO" id="GO:0005886">
    <property type="term" value="C:plasma membrane"/>
    <property type="evidence" value="ECO:0007669"/>
    <property type="project" value="UniProtKB-SubCell"/>
</dbReference>
<sequence length="570" mass="61144">MRCRGRQRKEAVSSEQRESTEFDGFTLEGASARKTKPKRHRRRFSRKSHDHPAPDSAVRRATAASALGNATEWYDYGIYAVATSYIASHFFAGFSNATLLTLATFAISFLVRPIGGLVWGPLGDRLGRKTVLATTILMMSGATFLIGVLPTVDQVGILAPILLITLRLVQGFSTGGEYGGAATYMAEYAPDHRRGFFGSFLEFGTIAGFALGTGLMLLMEVALTPDQMSAFGWRIPFLLAAPIGLVGFYLRSRLDDTPVFTELDGASAASTTDGDGDPEADSPETDSAPGIIGLIRDHWRTMLMMSGLVIAVNVVNYTLLTYMPTYLNHQIGLSSTMGLTVVLIGQLAMMALMPIVGRVSDHTGRKPVWYFSLAALTLMAIPMFKLIGFNFGFAIVGFAALALLYIPQLSTITATFPSLFPTQARYSGFAITYNVATSIFGGTAAMVNEWAIGVTGDIAFPAYYMMAACLIGLACVWYMPETAGASLRGTAVPGTLGSAVADGSPAERALEECRQPEQRGMEEHEMLEATQQAIEEAEAFAEAVAAIHEEAAQDEAAQDEAGEQPAPTVS</sequence>
<dbReference type="Gene3D" id="1.20.1250.20">
    <property type="entry name" value="MFS general substrate transporter like domains"/>
    <property type="match status" value="2"/>
</dbReference>
<dbReference type="InterPro" id="IPR036259">
    <property type="entry name" value="MFS_trans_sf"/>
</dbReference>
<evidence type="ECO:0000256" key="9">
    <source>
        <dbReference type="ARBA" id="ARBA00037295"/>
    </source>
</evidence>
<keyword evidence="5 12" id="KW-0812">Transmembrane</keyword>
<dbReference type="PROSITE" id="PS50850">
    <property type="entry name" value="MFS"/>
    <property type="match status" value="1"/>
</dbReference>
<keyword evidence="7 12" id="KW-1133">Transmembrane helix</keyword>
<dbReference type="InterPro" id="IPR051084">
    <property type="entry name" value="H+-coupled_symporters"/>
</dbReference>
<feature type="transmembrane region" description="Helical" evidence="12">
    <location>
        <begin position="231"/>
        <end position="250"/>
    </location>
</feature>
<evidence type="ECO:0000256" key="5">
    <source>
        <dbReference type="ARBA" id="ARBA00022692"/>
    </source>
</evidence>
<comment type="caution">
    <text evidence="14">The sequence shown here is derived from an EMBL/GenBank/DDBJ whole genome shotgun (WGS) entry which is preliminary data.</text>
</comment>
<dbReference type="InterPro" id="IPR005828">
    <property type="entry name" value="MFS_sugar_transport-like"/>
</dbReference>
<protein>
    <recommendedName>
        <fullName evidence="10">Putative proline/betaine transporter</fullName>
    </recommendedName>
</protein>
<comment type="function">
    <text evidence="9">May be a proton symporter involved in the uptake of osmolytes such as proline and glycine betaine.</text>
</comment>
<dbReference type="OrthoDB" id="8953821at2"/>
<dbReference type="InterPro" id="IPR020846">
    <property type="entry name" value="MFS_dom"/>
</dbReference>
<dbReference type="PANTHER" id="PTHR43528:SF1">
    <property type="entry name" value="ALPHA-KETOGLUTARATE PERMEASE"/>
    <property type="match status" value="1"/>
</dbReference>
<keyword evidence="15" id="KW-1185">Reference proteome</keyword>
<feature type="compositionally biased region" description="Acidic residues" evidence="11">
    <location>
        <begin position="552"/>
        <end position="562"/>
    </location>
</feature>
<evidence type="ECO:0000256" key="7">
    <source>
        <dbReference type="ARBA" id="ARBA00022989"/>
    </source>
</evidence>
<feature type="transmembrane region" description="Helical" evidence="12">
    <location>
        <begin position="196"/>
        <end position="219"/>
    </location>
</feature>
<evidence type="ECO:0000313" key="15">
    <source>
        <dbReference type="Proteomes" id="UP000245283"/>
    </source>
</evidence>
<evidence type="ECO:0000256" key="12">
    <source>
        <dbReference type="SAM" id="Phobius"/>
    </source>
</evidence>
<feature type="transmembrane region" description="Helical" evidence="12">
    <location>
        <begin position="368"/>
        <end position="387"/>
    </location>
</feature>
<feature type="region of interest" description="Disordered" evidence="11">
    <location>
        <begin position="266"/>
        <end position="289"/>
    </location>
</feature>
<dbReference type="FunFam" id="1.20.1250.20:FF:000001">
    <property type="entry name" value="Dicarboxylate MFS transporter"/>
    <property type="match status" value="1"/>
</dbReference>
<feature type="compositionally biased region" description="Basic and acidic residues" evidence="11">
    <location>
        <begin position="8"/>
        <end position="20"/>
    </location>
</feature>
<feature type="transmembrane region" description="Helical" evidence="12">
    <location>
        <begin position="458"/>
        <end position="479"/>
    </location>
</feature>
<feature type="transmembrane region" description="Helical" evidence="12">
    <location>
        <begin position="302"/>
        <end position="323"/>
    </location>
</feature>
<evidence type="ECO:0000256" key="6">
    <source>
        <dbReference type="ARBA" id="ARBA00022847"/>
    </source>
</evidence>
<feature type="region of interest" description="Disordered" evidence="11">
    <location>
        <begin position="1"/>
        <end position="59"/>
    </location>
</feature>
<dbReference type="GO" id="GO:0015293">
    <property type="term" value="F:symporter activity"/>
    <property type="evidence" value="ECO:0007669"/>
    <property type="project" value="UniProtKB-KW"/>
</dbReference>
<evidence type="ECO:0000256" key="10">
    <source>
        <dbReference type="ARBA" id="ARBA00039918"/>
    </source>
</evidence>
<feature type="transmembrane region" description="Helical" evidence="12">
    <location>
        <begin position="335"/>
        <end position="356"/>
    </location>
</feature>
<dbReference type="PANTHER" id="PTHR43528">
    <property type="entry name" value="ALPHA-KETOGLUTARATE PERMEASE"/>
    <property type="match status" value="1"/>
</dbReference>
<evidence type="ECO:0000313" key="14">
    <source>
        <dbReference type="EMBL" id="PWF25650.1"/>
    </source>
</evidence>
<evidence type="ECO:0000256" key="4">
    <source>
        <dbReference type="ARBA" id="ARBA00022475"/>
    </source>
</evidence>
<dbReference type="SUPFAM" id="SSF103473">
    <property type="entry name" value="MFS general substrate transporter"/>
    <property type="match status" value="1"/>
</dbReference>
<feature type="domain" description="Major facilitator superfamily (MFS) profile" evidence="13">
    <location>
        <begin position="61"/>
        <end position="484"/>
    </location>
</feature>
<feature type="transmembrane region" description="Helical" evidence="12">
    <location>
        <begin position="98"/>
        <end position="119"/>
    </location>
</feature>
<dbReference type="EMBL" id="QETB01000005">
    <property type="protein sequence ID" value="PWF25650.1"/>
    <property type="molecule type" value="Genomic_DNA"/>
</dbReference>
<comment type="subcellular location">
    <subcellularLocation>
        <location evidence="1">Cell membrane</location>
        <topology evidence="1">Multi-pass membrane protein</topology>
    </subcellularLocation>
</comment>
<dbReference type="Proteomes" id="UP000245283">
    <property type="component" value="Unassembled WGS sequence"/>
</dbReference>
<name>A0A2V1K511_9ACTO</name>
<comment type="similarity">
    <text evidence="2">Belongs to the major facilitator superfamily. Metabolite:H+ Symporter (MHS) family (TC 2.A.1.6) family.</text>
</comment>
<evidence type="ECO:0000256" key="11">
    <source>
        <dbReference type="SAM" id="MobiDB-lite"/>
    </source>
</evidence>
<evidence type="ECO:0000256" key="1">
    <source>
        <dbReference type="ARBA" id="ARBA00004651"/>
    </source>
</evidence>
<dbReference type="InterPro" id="IPR005829">
    <property type="entry name" value="Sugar_transporter_CS"/>
</dbReference>
<feature type="compositionally biased region" description="Basic residues" evidence="11">
    <location>
        <begin position="33"/>
        <end position="49"/>
    </location>
</feature>
<keyword evidence="6" id="KW-0769">Symport</keyword>
<keyword evidence="8 12" id="KW-0472">Membrane</keyword>
<evidence type="ECO:0000259" key="13">
    <source>
        <dbReference type="PROSITE" id="PS50850"/>
    </source>
</evidence>
<gene>
    <name evidence="14" type="ORF">DD236_09355</name>
</gene>
<evidence type="ECO:0000256" key="8">
    <source>
        <dbReference type="ARBA" id="ARBA00023136"/>
    </source>
</evidence>
<reference evidence="15" key="1">
    <citation type="submission" date="2018-05" db="EMBL/GenBank/DDBJ databases">
        <authorList>
            <person name="Li Y."/>
        </authorList>
    </citation>
    <scope>NUCLEOTIDE SEQUENCE [LARGE SCALE GENOMIC DNA]</scope>
    <source>
        <strain evidence="15">sk1b4</strain>
    </source>
</reference>
<dbReference type="PROSITE" id="PS00217">
    <property type="entry name" value="SUGAR_TRANSPORT_2"/>
    <property type="match status" value="1"/>
</dbReference>
<feature type="compositionally biased region" description="Acidic residues" evidence="11">
    <location>
        <begin position="274"/>
        <end position="284"/>
    </location>
</feature>
<feature type="region of interest" description="Disordered" evidence="11">
    <location>
        <begin position="548"/>
        <end position="570"/>
    </location>
</feature>
<feature type="transmembrane region" description="Helical" evidence="12">
    <location>
        <begin position="155"/>
        <end position="175"/>
    </location>
</feature>
<dbReference type="AlphaFoldDB" id="A0A2V1K511"/>
<feature type="transmembrane region" description="Helical" evidence="12">
    <location>
        <begin position="393"/>
        <end position="414"/>
    </location>
</feature>
<dbReference type="Pfam" id="PF00083">
    <property type="entry name" value="Sugar_tr"/>
    <property type="match status" value="1"/>
</dbReference>
<evidence type="ECO:0000256" key="2">
    <source>
        <dbReference type="ARBA" id="ARBA00008240"/>
    </source>
</evidence>
<feature type="transmembrane region" description="Helical" evidence="12">
    <location>
        <begin position="426"/>
        <end position="446"/>
    </location>
</feature>
<accession>A0A2V1K511</accession>